<organism evidence="2 3">
    <name type="scientific">Tetrabaena socialis</name>
    <dbReference type="NCBI Taxonomy" id="47790"/>
    <lineage>
        <taxon>Eukaryota</taxon>
        <taxon>Viridiplantae</taxon>
        <taxon>Chlorophyta</taxon>
        <taxon>core chlorophytes</taxon>
        <taxon>Chlorophyceae</taxon>
        <taxon>CS clade</taxon>
        <taxon>Chlamydomonadales</taxon>
        <taxon>Tetrabaenaceae</taxon>
        <taxon>Tetrabaena</taxon>
    </lineage>
</organism>
<keyword evidence="1" id="KW-0472">Membrane</keyword>
<name>A0A2J7ZHQ7_9CHLO</name>
<evidence type="ECO:0000256" key="1">
    <source>
        <dbReference type="SAM" id="Phobius"/>
    </source>
</evidence>
<keyword evidence="1" id="KW-0812">Transmembrane</keyword>
<proteinExistence type="predicted"/>
<reference evidence="2 3" key="1">
    <citation type="journal article" date="2017" name="Mol. Biol. Evol.">
        <title>The 4-celled Tetrabaena socialis nuclear genome reveals the essential components for genetic control of cell number at the origin of multicellularity in the volvocine lineage.</title>
        <authorList>
            <person name="Featherston J."/>
            <person name="Arakaki Y."/>
            <person name="Hanschen E.R."/>
            <person name="Ferris P.J."/>
            <person name="Michod R.E."/>
            <person name="Olson B.J.S.C."/>
            <person name="Nozaki H."/>
            <person name="Durand P.M."/>
        </authorList>
    </citation>
    <scope>NUCLEOTIDE SEQUENCE [LARGE SCALE GENOMIC DNA]</scope>
    <source>
        <strain evidence="2 3">NIES-571</strain>
    </source>
</reference>
<evidence type="ECO:0000313" key="2">
    <source>
        <dbReference type="EMBL" id="PNG99759.1"/>
    </source>
</evidence>
<keyword evidence="1" id="KW-1133">Transmembrane helix</keyword>
<evidence type="ECO:0000313" key="3">
    <source>
        <dbReference type="Proteomes" id="UP000236333"/>
    </source>
</evidence>
<feature type="transmembrane region" description="Helical" evidence="1">
    <location>
        <begin position="52"/>
        <end position="71"/>
    </location>
</feature>
<gene>
    <name evidence="2" type="ORF">TSOC_014458</name>
</gene>
<feature type="transmembrane region" description="Helical" evidence="1">
    <location>
        <begin position="101"/>
        <end position="133"/>
    </location>
</feature>
<protein>
    <submittedName>
        <fullName evidence="2">Uncharacterized protein</fullName>
    </submittedName>
</protein>
<keyword evidence="3" id="KW-1185">Reference proteome</keyword>
<dbReference type="EMBL" id="PGGS01002195">
    <property type="protein sequence ID" value="PNG99759.1"/>
    <property type="molecule type" value="Genomic_DNA"/>
</dbReference>
<dbReference type="Proteomes" id="UP000236333">
    <property type="component" value="Unassembled WGS sequence"/>
</dbReference>
<comment type="caution">
    <text evidence="2">The sequence shown here is derived from an EMBL/GenBank/DDBJ whole genome shotgun (WGS) entry which is preliminary data.</text>
</comment>
<dbReference type="AlphaFoldDB" id="A0A2J7ZHQ7"/>
<sequence length="144" mass="13991">MPNAQVLFLGNAASSVAAVRQLLDKGRGGGADVGGIGAPGAADGGGGGGGGGWATVVAILVFAAFQCYFLCSSSSTLSLQQVCSTAMSTAAVAGYSPARQVAILCGLPTAGCFSCVVRMLIVFAAIAGVWAMLKNLCGSPAGSL</sequence>
<accession>A0A2J7ZHQ7</accession>